<evidence type="ECO:0000259" key="2">
    <source>
        <dbReference type="Pfam" id="PF00248"/>
    </source>
</evidence>
<dbReference type="InterPro" id="IPR023210">
    <property type="entry name" value="NADP_OxRdtase_dom"/>
</dbReference>
<evidence type="ECO:0000256" key="1">
    <source>
        <dbReference type="ARBA" id="ARBA00023002"/>
    </source>
</evidence>
<dbReference type="InterPro" id="IPR036812">
    <property type="entry name" value="NAD(P)_OxRdtase_dom_sf"/>
</dbReference>
<dbReference type="AlphaFoldDB" id="A0A0A8LDT8"/>
<evidence type="ECO:0000313" key="4">
    <source>
        <dbReference type="Proteomes" id="UP000031516"/>
    </source>
</evidence>
<dbReference type="CDD" id="cd19164">
    <property type="entry name" value="AKR_ARA2"/>
    <property type="match status" value="1"/>
</dbReference>
<dbReference type="GO" id="GO:0070485">
    <property type="term" value="P:dehydro-D-arabinono-1,4-lactone biosynthetic process"/>
    <property type="evidence" value="ECO:0007669"/>
    <property type="project" value="TreeGrafter"/>
</dbReference>
<dbReference type="PANTHER" id="PTHR42686:SF1">
    <property type="entry name" value="GH17980P-RELATED"/>
    <property type="match status" value="1"/>
</dbReference>
<dbReference type="Gene3D" id="3.20.20.100">
    <property type="entry name" value="NADP-dependent oxidoreductase domain"/>
    <property type="match status" value="1"/>
</dbReference>
<dbReference type="PANTHER" id="PTHR42686">
    <property type="entry name" value="GH17980P-RELATED"/>
    <property type="match status" value="1"/>
</dbReference>
<dbReference type="EMBL" id="CCBQ010000047">
    <property type="protein sequence ID" value="CDO96557.1"/>
    <property type="molecule type" value="Genomic_DNA"/>
</dbReference>
<proteinExistence type="predicted"/>
<feature type="domain" description="NADP-dependent oxidoreductase" evidence="2">
    <location>
        <begin position="15"/>
        <end position="286"/>
    </location>
</feature>
<protein>
    <submittedName>
        <fullName evidence="3">WGS project CCBQ000000000 data, contig 00058</fullName>
    </submittedName>
</protein>
<dbReference type="InterPro" id="IPR044480">
    <property type="entry name" value="Ara2-like"/>
</dbReference>
<gene>
    <name evidence="3" type="ORF">KLDO_g4755</name>
</gene>
<dbReference type="GO" id="GO:0045290">
    <property type="term" value="F:D-arabinose 1-dehydrogenase [NAD(P)+] activity"/>
    <property type="evidence" value="ECO:0007669"/>
    <property type="project" value="InterPro"/>
</dbReference>
<organism evidence="3 4">
    <name type="scientific">Kluyveromyces dobzhanskii CBS 2104</name>
    <dbReference type="NCBI Taxonomy" id="1427455"/>
    <lineage>
        <taxon>Eukaryota</taxon>
        <taxon>Fungi</taxon>
        <taxon>Dikarya</taxon>
        <taxon>Ascomycota</taxon>
        <taxon>Saccharomycotina</taxon>
        <taxon>Saccharomycetes</taxon>
        <taxon>Saccharomycetales</taxon>
        <taxon>Saccharomycetaceae</taxon>
        <taxon>Kluyveromyces</taxon>
    </lineage>
</organism>
<keyword evidence="1" id="KW-0560">Oxidoreductase</keyword>
<comment type="caution">
    <text evidence="3">The sequence shown here is derived from an EMBL/GenBank/DDBJ whole genome shotgun (WGS) entry which is preliminary data.</text>
</comment>
<reference evidence="3 4" key="1">
    <citation type="submission" date="2014-03" db="EMBL/GenBank/DDBJ databases">
        <title>The genome of Kluyveromyces dobzhanskii.</title>
        <authorList>
            <person name="Nystedt B."/>
            <person name="Astrom S."/>
        </authorList>
    </citation>
    <scope>NUCLEOTIDE SEQUENCE [LARGE SCALE GENOMIC DNA]</scope>
    <source>
        <strain evidence="3 4">CBS 2104</strain>
    </source>
</reference>
<accession>A0A0A8LDT8</accession>
<dbReference type="GO" id="GO:0005829">
    <property type="term" value="C:cytosol"/>
    <property type="evidence" value="ECO:0007669"/>
    <property type="project" value="TreeGrafter"/>
</dbReference>
<name>A0A0A8LDT8_9SACH</name>
<dbReference type="SUPFAM" id="SSF51430">
    <property type="entry name" value="NAD(P)-linked oxidoreductase"/>
    <property type="match status" value="1"/>
</dbReference>
<dbReference type="InterPro" id="IPR020471">
    <property type="entry name" value="AKR"/>
</dbReference>
<dbReference type="OrthoDB" id="5286008at2759"/>
<sequence length="329" mass="37366">MQVKQTENFGGLPQLVLGGATLNTQYNDDPYSLPVEEMLKYAFSHGITAIDTSPYYGPSEMIFGKSLESIRAEWPRDSYSIFTKVGRVQLDDFDYSREHVRKSVLRSCERLRTDYLDVLYLHDIEFVEENMIFEALTEMKKLKDEGVVLRFGISGYPVDFLYQIAKKCKDIETIGPLDNILSYCNLNLQNLTLEKYYNKLTEECMVKTVSNGSILSMSLLTAGETKPFHPCSSELRERCSSAAKFLADEGIDIADLATKYAICHWLQRGPTVLGCSDVVEVEHAFKNYKELIENGGLTKREQDLVTHVQENILGELMNSTWDSGIPGRR</sequence>
<evidence type="ECO:0000313" key="3">
    <source>
        <dbReference type="EMBL" id="CDO96557.1"/>
    </source>
</evidence>
<dbReference type="Pfam" id="PF00248">
    <property type="entry name" value="Aldo_ket_red"/>
    <property type="match status" value="1"/>
</dbReference>
<dbReference type="Proteomes" id="UP000031516">
    <property type="component" value="Unassembled WGS sequence"/>
</dbReference>
<keyword evidence="4" id="KW-1185">Reference proteome</keyword>